<dbReference type="Pfam" id="PF01607">
    <property type="entry name" value="CBM_14"/>
    <property type="match status" value="1"/>
</dbReference>
<keyword evidence="2" id="KW-0732">Signal</keyword>
<feature type="compositionally biased region" description="Polar residues" evidence="1">
    <location>
        <begin position="396"/>
        <end position="417"/>
    </location>
</feature>
<evidence type="ECO:0000256" key="1">
    <source>
        <dbReference type="SAM" id="MobiDB-lite"/>
    </source>
</evidence>
<dbReference type="InterPro" id="IPR052740">
    <property type="entry name" value="CE4"/>
</dbReference>
<accession>A0ABM1MPH1</accession>
<proteinExistence type="predicted"/>
<dbReference type="PANTHER" id="PTHR45985">
    <property type="match status" value="1"/>
</dbReference>
<feature type="region of interest" description="Disordered" evidence="1">
    <location>
        <begin position="285"/>
        <end position="323"/>
    </location>
</feature>
<organism evidence="4 5">
    <name type="scientific">Nicrophorus vespilloides</name>
    <name type="common">Boreal carrion beetle</name>
    <dbReference type="NCBI Taxonomy" id="110193"/>
    <lineage>
        <taxon>Eukaryota</taxon>
        <taxon>Metazoa</taxon>
        <taxon>Ecdysozoa</taxon>
        <taxon>Arthropoda</taxon>
        <taxon>Hexapoda</taxon>
        <taxon>Insecta</taxon>
        <taxon>Pterygota</taxon>
        <taxon>Neoptera</taxon>
        <taxon>Endopterygota</taxon>
        <taxon>Coleoptera</taxon>
        <taxon>Polyphaga</taxon>
        <taxon>Staphyliniformia</taxon>
        <taxon>Silphidae</taxon>
        <taxon>Nicrophorinae</taxon>
        <taxon>Nicrophorus</taxon>
    </lineage>
</organism>
<evidence type="ECO:0000256" key="2">
    <source>
        <dbReference type="SAM" id="SignalP"/>
    </source>
</evidence>
<protein>
    <submittedName>
        <fullName evidence="5">Uncharacterized protein LOC108562584 isoform X6</fullName>
    </submittedName>
</protein>
<dbReference type="RefSeq" id="XP_017776471.1">
    <property type="nucleotide sequence ID" value="XM_017920982.1"/>
</dbReference>
<feature type="signal peptide" evidence="2">
    <location>
        <begin position="1"/>
        <end position="22"/>
    </location>
</feature>
<feature type="domain" description="Chitin-binding type-2" evidence="3">
    <location>
        <begin position="41"/>
        <end position="96"/>
    </location>
</feature>
<reference evidence="5" key="1">
    <citation type="submission" date="2025-08" db="UniProtKB">
        <authorList>
            <consortium name="RefSeq"/>
        </authorList>
    </citation>
    <scope>IDENTIFICATION</scope>
    <source>
        <tissue evidence="5">Whole Larva</tissue>
    </source>
</reference>
<feature type="region of interest" description="Disordered" evidence="1">
    <location>
        <begin position="105"/>
        <end position="140"/>
    </location>
</feature>
<dbReference type="Gene3D" id="3.20.20.370">
    <property type="entry name" value="Glycoside hydrolase/deacetylase"/>
    <property type="match status" value="1"/>
</dbReference>
<feature type="compositionally biased region" description="Polar residues" evidence="1">
    <location>
        <begin position="348"/>
        <end position="375"/>
    </location>
</feature>
<name>A0ABM1MPH1_NICVS</name>
<gene>
    <name evidence="5" type="primary">LOC108562584</name>
</gene>
<feature type="compositionally biased region" description="Low complexity" evidence="1">
    <location>
        <begin position="382"/>
        <end position="395"/>
    </location>
</feature>
<dbReference type="InterPro" id="IPR002557">
    <property type="entry name" value="Chitin-bd_dom"/>
</dbReference>
<dbReference type="Proteomes" id="UP000695000">
    <property type="component" value="Unplaced"/>
</dbReference>
<evidence type="ECO:0000259" key="3">
    <source>
        <dbReference type="PROSITE" id="PS50940"/>
    </source>
</evidence>
<feature type="compositionally biased region" description="Polar residues" evidence="1">
    <location>
        <begin position="105"/>
        <end position="121"/>
    </location>
</feature>
<feature type="chain" id="PRO_5046728833" evidence="2">
    <location>
        <begin position="23"/>
        <end position="811"/>
    </location>
</feature>
<keyword evidence="4" id="KW-1185">Reference proteome</keyword>
<dbReference type="CDD" id="cd10975">
    <property type="entry name" value="CE4_CDA_like_2"/>
    <property type="match status" value="1"/>
</dbReference>
<dbReference type="GeneID" id="108562584"/>
<dbReference type="SUPFAM" id="SSF57625">
    <property type="entry name" value="Invertebrate chitin-binding proteins"/>
    <property type="match status" value="1"/>
</dbReference>
<dbReference type="PANTHER" id="PTHR45985:SF12">
    <property type="entry name" value="CHITIN DEACETYLASE-LIKE 5, ISOFORM B"/>
    <property type="match status" value="1"/>
</dbReference>
<dbReference type="SUPFAM" id="SSF88713">
    <property type="entry name" value="Glycoside hydrolase/deacetylase"/>
    <property type="match status" value="1"/>
</dbReference>
<dbReference type="InterPro" id="IPR036508">
    <property type="entry name" value="Chitin-bd_dom_sf"/>
</dbReference>
<feature type="region of interest" description="Disordered" evidence="1">
    <location>
        <begin position="338"/>
        <end position="417"/>
    </location>
</feature>
<dbReference type="Pfam" id="PF01522">
    <property type="entry name" value="Polysacc_deac_1"/>
    <property type="match status" value="1"/>
</dbReference>
<sequence length="811" mass="91421">MKPLSILGAALLLLTTSGTGFGQRKISRSQPVTTEVKTGVNFDCPEDFGYYPHPTDCTQYYVCVFGGALLESCTGGLMYSHELQTCDWPRNVGCDAVGEITVTATASPSTSGRSSEVTRSRYTPPPPPPQPAAVVTSRGQPRQYHHQEIIKQQQQLYEDADEVLPPAEEIESDRQQRVYRGQPSTVGQVQRDRDGLRHTNAIPSYSSRGDKIGVISFGTQQQSQPIQQYRVEVTSVGPSQQPSIATATTRALYNGSQHYDPAHYDPYYSLYEDDVELYRDVDYSQHYNNNNNNNNHNHGHQSFRGTPAPAAQPSPTPEEPKRGNAAYINSYTTQDVYQQPSVPDYNEDNSYNSQVDEQTSYRQSSRQPTRTSNRGRGSAHYSSSNAGSSSSSSSSTGETVNRGTPPTRSRPTLKPSTSIVSKAVEFVDIYRFPPRRPETIYPQPQPDKTAAKCRKDVCLLPDCSCGGKEIPGEMSVEQLPQIVLLTFDDSVNDLNKGLYSDLFEKGRVNPNGCPLSATFYVSHEWTDYSQVQNLYSDGHEMASHTVSHSFGEQFSQKKWTREIAGQREILSAYGGVKLEDVRGMRAPFLSVGGNKMFKMLYDSNFTYDSSMPIYENKPPSWPYTLDYKLFHDCMIPPCPTRSYPGVWEVPMVMWQDLNGGRCSMGDACSNPADSDGVFKMIMKNFDRHYTTNRAPFGLFYHAAWFTQPHHKEGFIKFMDTVNKMKDVFFVTNWQAIQWVRDPTPMSRINQFQPFQCNYSDRPKRCNNPKVCNLWHKSGVRYMRTCQPCPDIYPWTGNSGIRSSRIDNDIED</sequence>
<dbReference type="InterPro" id="IPR011330">
    <property type="entry name" value="Glyco_hydro/deAcase_b/a-brl"/>
</dbReference>
<dbReference type="PROSITE" id="PS50940">
    <property type="entry name" value="CHIT_BIND_II"/>
    <property type="match status" value="1"/>
</dbReference>
<dbReference type="SMART" id="SM00494">
    <property type="entry name" value="ChtBD2"/>
    <property type="match status" value="1"/>
</dbReference>
<evidence type="ECO:0000313" key="5">
    <source>
        <dbReference type="RefSeq" id="XP_017776471.1"/>
    </source>
</evidence>
<dbReference type="Gene3D" id="2.170.140.10">
    <property type="entry name" value="Chitin binding domain"/>
    <property type="match status" value="1"/>
</dbReference>
<evidence type="ECO:0000313" key="4">
    <source>
        <dbReference type="Proteomes" id="UP000695000"/>
    </source>
</evidence>
<dbReference type="InterPro" id="IPR002509">
    <property type="entry name" value="NODB_dom"/>
</dbReference>